<dbReference type="InterPro" id="IPR029035">
    <property type="entry name" value="DHS-like_NAD/FAD-binding_dom"/>
</dbReference>
<dbReference type="RefSeq" id="WP_306037796.1">
    <property type="nucleotide sequence ID" value="NZ_CP132302.1"/>
</dbReference>
<feature type="domain" description="Novel STAND NTPase 5" evidence="1">
    <location>
        <begin position="295"/>
        <end position="427"/>
    </location>
</feature>
<dbReference type="CDD" id="cd00009">
    <property type="entry name" value="AAA"/>
    <property type="match status" value="1"/>
</dbReference>
<evidence type="ECO:0000313" key="2">
    <source>
        <dbReference type="EMBL" id="WLR97879.1"/>
    </source>
</evidence>
<dbReference type="AlphaFoldDB" id="A0AA50H8G1"/>
<dbReference type="Gene3D" id="3.40.50.300">
    <property type="entry name" value="P-loop containing nucleotide triphosphate hydrolases"/>
    <property type="match status" value="1"/>
</dbReference>
<dbReference type="EMBL" id="CP132302">
    <property type="protein sequence ID" value="WLR97879.1"/>
    <property type="molecule type" value="Genomic_DNA"/>
</dbReference>
<dbReference type="SUPFAM" id="SSF52467">
    <property type="entry name" value="DHS-like NAD/FAD-binding domain"/>
    <property type="match status" value="1"/>
</dbReference>
<evidence type="ECO:0000259" key="1">
    <source>
        <dbReference type="Pfam" id="PF25199"/>
    </source>
</evidence>
<gene>
    <name evidence="2" type="ORF">Q9313_02285</name>
</gene>
<dbReference type="Pfam" id="PF13289">
    <property type="entry name" value="SIR2_2"/>
    <property type="match status" value="1"/>
</dbReference>
<sequence length="810" mass="90459">MKLEDLAKEINPRNTVLLFGSGSSIPSGAPSVFTLIDKFSKAFGVEANGYNLSEMASLCEAKKSRRKVIDLLRELCDGLKPTGGLKNLPLYPWKSIFTTNYDDLIEQAYTGKGKKVRVYHSNFSFTTGDESEDGFLFKIHGTIEHDICDGHTSRIILSEADYEQTETYRENLYDRLKGDLAGSDLIIIGHSLADPDLKAVINRAAAINAKILSPGRICLLMYSPDEGRASLFETRGIKVAFGGIDDFFAAMSPKIPKATKIGADLPILERFPALEPVTVDVAHAAALPADISGMFNGKSATFADIIAGHTFKRKVAHEIVAYLAGDATITATLLGASGVGKTTAVRQTLNALRTAGYVCFEHKGDHTLNFLKWRDVAQELKERQEVGALFIDDAHRHLQEVNDLVDLLVQFDNPHLKVILSSSKNHWFPRIKTPNMYRYGKTFTISKLAPDEIEALLALLDTNKDVRGLVEDQFEGFNREERRRRLSVRCEADMFVCLKNIFANDNFDDIMLKEYADLAQPLQDVYRNVAAMETAGIRVHRQLIIRLLGINAASVSPMLDSLTEIITEYNLDERKGIFGWRCRHPVIAGIVTKYKFSDLEKTIALFESVITNISPTYDVEIRSLRELCNVETGIARIPDKNVQNRLLRMMMSNAPGERVPRHRLIRNLIDQGQFEKAETEIRLFNKDFGGDGPVHRYKIKLLVERAARSTGLLNEDRVAILEEAHSLAVQGVIRYPINKNILSAYAELGIEYYRKTGSYAYFDEAIAELTAAEDKLGDPQISSTIAHFQRRIAGVALPEPVEQEDPASVD</sequence>
<dbReference type="SUPFAM" id="SSF52540">
    <property type="entry name" value="P-loop containing nucleoside triphosphate hydrolases"/>
    <property type="match status" value="1"/>
</dbReference>
<dbReference type="Proteomes" id="UP001234585">
    <property type="component" value="Chromosome"/>
</dbReference>
<evidence type="ECO:0000313" key="3">
    <source>
        <dbReference type="Proteomes" id="UP001234585"/>
    </source>
</evidence>
<name>A0AA50H8G1_9HYPH</name>
<keyword evidence="3" id="KW-1185">Reference proteome</keyword>
<reference evidence="2 3" key="1">
    <citation type="submission" date="2023-08" db="EMBL/GenBank/DDBJ databases">
        <title>Pathogen: clinical or host-associated sample.</title>
        <authorList>
            <person name="Hergert J."/>
            <person name="Casey R."/>
            <person name="Wagner J."/>
            <person name="Young E.L."/>
            <person name="Oakeson K.F."/>
        </authorList>
    </citation>
    <scope>NUCLEOTIDE SEQUENCE [LARGE SCALE GENOMIC DNA]</scope>
    <source>
        <strain evidence="2 3">1760953</strain>
    </source>
</reference>
<organism evidence="2 3">
    <name type="scientific">Shinella sumterensis</name>
    <dbReference type="NCBI Taxonomy" id="1967501"/>
    <lineage>
        <taxon>Bacteria</taxon>
        <taxon>Pseudomonadati</taxon>
        <taxon>Pseudomonadota</taxon>
        <taxon>Alphaproteobacteria</taxon>
        <taxon>Hyphomicrobiales</taxon>
        <taxon>Rhizobiaceae</taxon>
        <taxon>Shinella</taxon>
    </lineage>
</organism>
<proteinExistence type="predicted"/>
<dbReference type="Pfam" id="PF25199">
    <property type="entry name" value="nSTAND_NTPase5"/>
    <property type="match status" value="1"/>
</dbReference>
<protein>
    <submittedName>
        <fullName evidence="2">SIR2 family protein</fullName>
    </submittedName>
</protein>
<dbReference type="InterPro" id="IPR027417">
    <property type="entry name" value="P-loop_NTPase"/>
</dbReference>
<accession>A0AA50H8G1</accession>
<dbReference type="InterPro" id="IPR057574">
    <property type="entry name" value="nSTAND_NTPase5_dom"/>
</dbReference>